<keyword evidence="2" id="KW-1185">Reference proteome</keyword>
<name>A0ACB7X331_9ERIC</name>
<organism evidence="1 2">
    <name type="scientific">Vaccinium darrowii</name>
    <dbReference type="NCBI Taxonomy" id="229202"/>
    <lineage>
        <taxon>Eukaryota</taxon>
        <taxon>Viridiplantae</taxon>
        <taxon>Streptophyta</taxon>
        <taxon>Embryophyta</taxon>
        <taxon>Tracheophyta</taxon>
        <taxon>Spermatophyta</taxon>
        <taxon>Magnoliopsida</taxon>
        <taxon>eudicotyledons</taxon>
        <taxon>Gunneridae</taxon>
        <taxon>Pentapetalae</taxon>
        <taxon>asterids</taxon>
        <taxon>Ericales</taxon>
        <taxon>Ericaceae</taxon>
        <taxon>Vaccinioideae</taxon>
        <taxon>Vaccinieae</taxon>
        <taxon>Vaccinium</taxon>
    </lineage>
</organism>
<evidence type="ECO:0000313" key="1">
    <source>
        <dbReference type="EMBL" id="KAH7834974.1"/>
    </source>
</evidence>
<dbReference type="EMBL" id="CM037152">
    <property type="protein sequence ID" value="KAH7834974.1"/>
    <property type="molecule type" value="Genomic_DNA"/>
</dbReference>
<dbReference type="Proteomes" id="UP000828048">
    <property type="component" value="Chromosome 2"/>
</dbReference>
<reference evidence="1 2" key="1">
    <citation type="journal article" date="2021" name="Hortic Res">
        <title>High-quality reference genome and annotation aids understanding of berry development for evergreen blueberry (Vaccinium darrowii).</title>
        <authorList>
            <person name="Yu J."/>
            <person name="Hulse-Kemp A.M."/>
            <person name="Babiker E."/>
            <person name="Staton M."/>
        </authorList>
    </citation>
    <scope>NUCLEOTIDE SEQUENCE [LARGE SCALE GENOMIC DNA]</scope>
    <source>
        <strain evidence="2">cv. NJ 8807/NJ 8810</strain>
        <tissue evidence="1">Young leaf</tissue>
    </source>
</reference>
<gene>
    <name evidence="1" type="ORF">Vadar_021597</name>
</gene>
<sequence>MTKPFMASTPTAALPLASPYVDPLPLVAPMASSLPMSPRTVTNSSLASPNNDTGLESFHLLIKPRTKQKAVLEHLNLNSFRGVNMEKQKSFRGIMEKQQSFRGGGMEKQKSFRGLMEKQKSFRIALEKQLSFGGGERKKMKESPGKRGDMPLHLAARAGNLSKVRDILQRFDANVVTELISKQNQEGETALYVAAENGYAHVVGELLKHSDLQTASIAAKNGLDPFHVAAKQGHIEVLKELLQSFPNLVMTTDSSNSTALHTAAAQGHIDAVNLLLETDSNLAKIAKNNGKTVLHTAARMGHLEVVKSLQRKDSSIGFRTDKKGQTALHMAVKGQSVEIVLELSKPDPMVLNLEDNKGNTALHIATRKGKAEIVRCLLSVEGVNLNAMNKDGDTPLDIAEKFGNPGLAAILRESGAINSKDLGKPQNPAKQLKQTVSDIKHDVESQLQQTRQTGFRVKKIAKRIEKLHISGLNNAINSATVVAVLIATVAFAAIFTVPGQYVEGPTPVQTSVVVIEQKAKKQLVFVINKLMWLACLSISIAFISLSYVVVGAKEQWLAVSTTLIGSIIMVTTIGSMCFCVIRHRMEESKLRNIRRHETLSRSFSMSVPSDTELLNNEKYKRMYAV</sequence>
<proteinExistence type="predicted"/>
<accession>A0ACB7X331</accession>
<protein>
    <submittedName>
        <fullName evidence="1">Uncharacterized protein</fullName>
    </submittedName>
</protein>
<comment type="caution">
    <text evidence="1">The sequence shown here is derived from an EMBL/GenBank/DDBJ whole genome shotgun (WGS) entry which is preliminary data.</text>
</comment>
<evidence type="ECO:0000313" key="2">
    <source>
        <dbReference type="Proteomes" id="UP000828048"/>
    </source>
</evidence>